<sequence>MSLIIDHLSVSLNSKEILHDISLMIKSGEIHALMGPNGSGKSTLAGSLMGNETYKVKGERLKVKVDDKDITNLKTEERAREGLFLAFQNPIAVPGVTVPNLLRTALNLSKNPPESKRAVNNPALSFSEFNKRLLTTSKQFNIPQEFLKRSLNEEFSGGEKKKLEMLQAVMLKPKFAIFDEIDTGLDVDALKIIARGILELKKNGTGIIVITHYNRILKYAQPDYVHILADGSLVETGNKSLALEIEKNGYKKWTNKIL</sequence>
<accession>A0A1F5ZWS9</accession>
<dbReference type="GO" id="GO:0005524">
    <property type="term" value="F:ATP binding"/>
    <property type="evidence" value="ECO:0007669"/>
    <property type="project" value="UniProtKB-KW"/>
</dbReference>
<dbReference type="PANTHER" id="PTHR43204">
    <property type="entry name" value="ABC TRANSPORTER I FAMILY MEMBER 6, CHLOROPLASTIC"/>
    <property type="match status" value="1"/>
</dbReference>
<dbReference type="Pfam" id="PF00005">
    <property type="entry name" value="ABC_tran"/>
    <property type="match status" value="1"/>
</dbReference>
<dbReference type="Proteomes" id="UP000176923">
    <property type="component" value="Unassembled WGS sequence"/>
</dbReference>
<dbReference type="NCBIfam" id="TIGR01978">
    <property type="entry name" value="sufC"/>
    <property type="match status" value="1"/>
</dbReference>
<dbReference type="Gene3D" id="3.40.50.300">
    <property type="entry name" value="P-loop containing nucleotide triphosphate hydrolases"/>
    <property type="match status" value="1"/>
</dbReference>
<dbReference type="InterPro" id="IPR017871">
    <property type="entry name" value="ABC_transporter-like_CS"/>
</dbReference>
<dbReference type="GO" id="GO:0016887">
    <property type="term" value="F:ATP hydrolysis activity"/>
    <property type="evidence" value="ECO:0007669"/>
    <property type="project" value="InterPro"/>
</dbReference>
<dbReference type="PANTHER" id="PTHR43204:SF1">
    <property type="entry name" value="ABC TRANSPORTER I FAMILY MEMBER 6, CHLOROPLASTIC"/>
    <property type="match status" value="1"/>
</dbReference>
<dbReference type="PROSITE" id="PS50893">
    <property type="entry name" value="ABC_TRANSPORTER_2"/>
    <property type="match status" value="1"/>
</dbReference>
<proteinExistence type="inferred from homology"/>
<organism evidence="5 6">
    <name type="scientific">Candidatus Gottesmanbacteria bacterium RIFCSPHIGHO2_02_FULL_39_11</name>
    <dbReference type="NCBI Taxonomy" id="1798382"/>
    <lineage>
        <taxon>Bacteria</taxon>
        <taxon>Candidatus Gottesmaniibacteriota</taxon>
    </lineage>
</organism>
<evidence type="ECO:0000256" key="3">
    <source>
        <dbReference type="ARBA" id="ARBA00022840"/>
    </source>
</evidence>
<comment type="caution">
    <text evidence="5">The sequence shown here is derived from an EMBL/GenBank/DDBJ whole genome shotgun (WGS) entry which is preliminary data.</text>
</comment>
<dbReference type="InterPro" id="IPR003439">
    <property type="entry name" value="ABC_transporter-like_ATP-bd"/>
</dbReference>
<feature type="domain" description="ABC transporter" evidence="4">
    <location>
        <begin position="3"/>
        <end position="255"/>
    </location>
</feature>
<comment type="similarity">
    <text evidence="1">Belongs to the ABC transporter superfamily. Ycf16 family.</text>
</comment>
<dbReference type="InterPro" id="IPR003593">
    <property type="entry name" value="AAA+_ATPase"/>
</dbReference>
<dbReference type="CDD" id="cd03217">
    <property type="entry name" value="ABC_FeS_Assembly"/>
    <property type="match status" value="1"/>
</dbReference>
<keyword evidence="3" id="KW-0067">ATP-binding</keyword>
<name>A0A1F5ZWS9_9BACT</name>
<dbReference type="AlphaFoldDB" id="A0A1F5ZWS9"/>
<dbReference type="STRING" id="1798382.A3D77_06035"/>
<keyword evidence="2" id="KW-0547">Nucleotide-binding</keyword>
<dbReference type="InterPro" id="IPR010230">
    <property type="entry name" value="FeS-cluster_ATPase_SufC"/>
</dbReference>
<dbReference type="SMART" id="SM00382">
    <property type="entry name" value="AAA"/>
    <property type="match status" value="1"/>
</dbReference>
<gene>
    <name evidence="5" type="ORF">A3D77_06035</name>
</gene>
<protein>
    <submittedName>
        <fullName evidence="5">Fe-S cluster assembly ATPase SufC</fullName>
    </submittedName>
</protein>
<dbReference type="EMBL" id="MFJL01000005">
    <property type="protein sequence ID" value="OGG16936.1"/>
    <property type="molecule type" value="Genomic_DNA"/>
</dbReference>
<evidence type="ECO:0000259" key="4">
    <source>
        <dbReference type="PROSITE" id="PS50893"/>
    </source>
</evidence>
<dbReference type="SUPFAM" id="SSF52540">
    <property type="entry name" value="P-loop containing nucleoside triphosphate hydrolases"/>
    <property type="match status" value="1"/>
</dbReference>
<dbReference type="PROSITE" id="PS00211">
    <property type="entry name" value="ABC_TRANSPORTER_1"/>
    <property type="match status" value="1"/>
</dbReference>
<evidence type="ECO:0000313" key="6">
    <source>
        <dbReference type="Proteomes" id="UP000176923"/>
    </source>
</evidence>
<reference evidence="5 6" key="1">
    <citation type="journal article" date="2016" name="Nat. Commun.">
        <title>Thousands of microbial genomes shed light on interconnected biogeochemical processes in an aquifer system.</title>
        <authorList>
            <person name="Anantharaman K."/>
            <person name="Brown C.T."/>
            <person name="Hug L.A."/>
            <person name="Sharon I."/>
            <person name="Castelle C.J."/>
            <person name="Probst A.J."/>
            <person name="Thomas B.C."/>
            <person name="Singh A."/>
            <person name="Wilkins M.J."/>
            <person name="Karaoz U."/>
            <person name="Brodie E.L."/>
            <person name="Williams K.H."/>
            <person name="Hubbard S.S."/>
            <person name="Banfield J.F."/>
        </authorList>
    </citation>
    <scope>NUCLEOTIDE SEQUENCE [LARGE SCALE GENOMIC DNA]</scope>
</reference>
<evidence type="ECO:0000256" key="1">
    <source>
        <dbReference type="ARBA" id="ARBA00006216"/>
    </source>
</evidence>
<evidence type="ECO:0000256" key="2">
    <source>
        <dbReference type="ARBA" id="ARBA00022741"/>
    </source>
</evidence>
<evidence type="ECO:0000313" key="5">
    <source>
        <dbReference type="EMBL" id="OGG16936.1"/>
    </source>
</evidence>
<dbReference type="InterPro" id="IPR027417">
    <property type="entry name" value="P-loop_NTPase"/>
</dbReference>